<dbReference type="EMBL" id="JAUKTV010000001">
    <property type="protein sequence ID" value="KAK0747620.1"/>
    <property type="molecule type" value="Genomic_DNA"/>
</dbReference>
<dbReference type="PANTHER" id="PTHR34598">
    <property type="entry name" value="BLL6449 PROTEIN"/>
    <property type="match status" value="1"/>
</dbReference>
<reference evidence="3" key="1">
    <citation type="submission" date="2023-06" db="EMBL/GenBank/DDBJ databases">
        <title>Genome-scale phylogeny and comparative genomics of the fungal order Sordariales.</title>
        <authorList>
            <consortium name="Lawrence Berkeley National Laboratory"/>
            <person name="Hensen N."/>
            <person name="Bonometti L."/>
            <person name="Westerberg I."/>
            <person name="Brannstrom I.O."/>
            <person name="Guillou S."/>
            <person name="Cros-Aarteil S."/>
            <person name="Calhoun S."/>
            <person name="Haridas S."/>
            <person name="Kuo A."/>
            <person name="Mondo S."/>
            <person name="Pangilinan J."/>
            <person name="Riley R."/>
            <person name="Labutti K."/>
            <person name="Andreopoulos B."/>
            <person name="Lipzen A."/>
            <person name="Chen C."/>
            <person name="Yanf M."/>
            <person name="Daum C."/>
            <person name="Ng V."/>
            <person name="Clum A."/>
            <person name="Steindorff A."/>
            <person name="Ohm R."/>
            <person name="Martin F."/>
            <person name="Silar P."/>
            <person name="Natvig D."/>
            <person name="Lalanne C."/>
            <person name="Gautier V."/>
            <person name="Ament-Velasquez S.L."/>
            <person name="Kruys A."/>
            <person name="Hutchinson M.I."/>
            <person name="Powell A.J."/>
            <person name="Barry K."/>
            <person name="Miller A.N."/>
            <person name="Grigoriev I.V."/>
            <person name="Debuchy R."/>
            <person name="Gladieux P."/>
            <person name="Thoren M.H."/>
            <person name="Johannesson H."/>
        </authorList>
    </citation>
    <scope>NUCLEOTIDE SEQUENCE</scope>
    <source>
        <strain evidence="3">CBS 540.89</strain>
    </source>
</reference>
<evidence type="ECO:0000313" key="3">
    <source>
        <dbReference type="EMBL" id="KAK0747620.1"/>
    </source>
</evidence>
<evidence type="ECO:0000256" key="2">
    <source>
        <dbReference type="SAM" id="MobiDB-lite"/>
    </source>
</evidence>
<dbReference type="NCBIfam" id="NF041278">
    <property type="entry name" value="CmcJ_NvfI_EfuI"/>
    <property type="match status" value="1"/>
</dbReference>
<feature type="compositionally biased region" description="Low complexity" evidence="2">
    <location>
        <begin position="64"/>
        <end position="76"/>
    </location>
</feature>
<dbReference type="AlphaFoldDB" id="A0AA40EY10"/>
<keyword evidence="4" id="KW-1185">Reference proteome</keyword>
<dbReference type="PANTHER" id="PTHR34598:SF1">
    <property type="entry name" value="PUTATIVE (AFU_ORTHOLOGUE AFUA_3G13140)-RELATED"/>
    <property type="match status" value="1"/>
</dbReference>
<comment type="similarity">
    <text evidence="1">Belongs to the asaB hydroxylase/desaturase family.</text>
</comment>
<proteinExistence type="inferred from homology"/>
<gene>
    <name evidence="3" type="ORF">B0T21DRAFT_418502</name>
</gene>
<evidence type="ECO:0000256" key="1">
    <source>
        <dbReference type="ARBA" id="ARBA00023604"/>
    </source>
</evidence>
<comment type="caution">
    <text evidence="3">The sequence shown here is derived from an EMBL/GenBank/DDBJ whole genome shotgun (WGS) entry which is preliminary data.</text>
</comment>
<feature type="region of interest" description="Disordered" evidence="2">
    <location>
        <begin position="22"/>
        <end position="115"/>
    </location>
</feature>
<dbReference type="Proteomes" id="UP001172159">
    <property type="component" value="Unassembled WGS sequence"/>
</dbReference>
<dbReference type="InterPro" id="IPR044053">
    <property type="entry name" value="AsaB-like"/>
</dbReference>
<protein>
    <submittedName>
        <fullName evidence="3">Uncharacterized protein</fullName>
    </submittedName>
</protein>
<feature type="compositionally biased region" description="Pro residues" evidence="2">
    <location>
        <begin position="77"/>
        <end position="91"/>
    </location>
</feature>
<name>A0AA40EY10_9PEZI</name>
<sequence>MELIAQPAVIYVATALSFSEAPSSPSSAQHLYHHQTPPLYSLQPPPLYHNGNHPPPPHRRRYRPPQFLLPTLRQLPPLQPRRPPPRLPPSPRNYGSTPIPTLIRDNRPNPSAYTLDTDSFQILTSQPPPSSEPSLFTSDDSIKTHYYPEVVSLLLNNIPGAEKVIIFDHTIRLPSPSAPRTPVQRVHIDQTPPSAAQRVRRHLPPSEADQILSSGTRYRIVNVWRPLNDSPLESFPLAFASSATLRDEEVIPVEHRYTQTGYIGQTAAIAHHPDQKWYYLSGMKNTERILLQCFDSEALKPNSNVKGAGWRTLLLRIHAPGRRQRGGGVLRLGRWFLGLEI</sequence>
<organism evidence="3 4">
    <name type="scientific">Apiosordaria backusii</name>
    <dbReference type="NCBI Taxonomy" id="314023"/>
    <lineage>
        <taxon>Eukaryota</taxon>
        <taxon>Fungi</taxon>
        <taxon>Dikarya</taxon>
        <taxon>Ascomycota</taxon>
        <taxon>Pezizomycotina</taxon>
        <taxon>Sordariomycetes</taxon>
        <taxon>Sordariomycetidae</taxon>
        <taxon>Sordariales</taxon>
        <taxon>Lasiosphaeriaceae</taxon>
        <taxon>Apiosordaria</taxon>
    </lineage>
</organism>
<feature type="compositionally biased region" description="Low complexity" evidence="2">
    <location>
        <begin position="37"/>
        <end position="52"/>
    </location>
</feature>
<evidence type="ECO:0000313" key="4">
    <source>
        <dbReference type="Proteomes" id="UP001172159"/>
    </source>
</evidence>
<accession>A0AA40EY10</accession>
<dbReference type="GO" id="GO:0016491">
    <property type="term" value="F:oxidoreductase activity"/>
    <property type="evidence" value="ECO:0007669"/>
    <property type="project" value="InterPro"/>
</dbReference>